<reference evidence="3 4" key="1">
    <citation type="submission" date="2016-10" db="EMBL/GenBank/DDBJ databases">
        <authorList>
            <person name="Varghese N."/>
            <person name="Submissions S."/>
        </authorList>
    </citation>
    <scope>NUCLEOTIDE SEQUENCE [LARGE SCALE GENOMIC DNA]</scope>
    <source>
        <strain evidence="3 4">DSM 16525</strain>
    </source>
</reference>
<keyword evidence="1" id="KW-0812">Transmembrane</keyword>
<dbReference type="Proteomes" id="UP000321514">
    <property type="component" value="Unassembled WGS sequence"/>
</dbReference>
<proteinExistence type="predicted"/>
<evidence type="ECO:0000256" key="1">
    <source>
        <dbReference type="SAM" id="Phobius"/>
    </source>
</evidence>
<evidence type="ECO:0000313" key="5">
    <source>
        <dbReference type="Proteomes" id="UP000321514"/>
    </source>
</evidence>
<feature type="transmembrane region" description="Helical" evidence="1">
    <location>
        <begin position="181"/>
        <end position="200"/>
    </location>
</feature>
<sequence length="258" mass="27703">MGQLQRVAVTGPGAEDSATERLEALVRRAQGASEEERGLLAEDINTLLLQLPSAPEPQRSATLVRSYLETHALAGLGTPTMPSNIAATQALLSLGYPDALTLTPEELDALRQWQRQRFAVPWLVLLVTLFGVVLVQVFLLTMGSENALVVRFNATLRALSGEPPAPPTLMELHEELVRNSAYRFLFAQFVAGAGAFFYTVTAGRQRGGRARARRVFLTLAGVGAAMALFQLPANGWIAATSFTAAAGAFVCANRLKPT</sequence>
<comment type="caution">
    <text evidence="2">The sequence shown here is derived from an EMBL/GenBank/DDBJ whole genome shotgun (WGS) entry which is preliminary data.</text>
</comment>
<organism evidence="2 5">
    <name type="scientific">Myxococcus fulvus</name>
    <dbReference type="NCBI Taxonomy" id="33"/>
    <lineage>
        <taxon>Bacteria</taxon>
        <taxon>Pseudomonadati</taxon>
        <taxon>Myxococcota</taxon>
        <taxon>Myxococcia</taxon>
        <taxon>Myxococcales</taxon>
        <taxon>Cystobacterineae</taxon>
        <taxon>Myxococcaceae</taxon>
        <taxon>Myxococcus</taxon>
    </lineage>
</organism>
<gene>
    <name evidence="2" type="ORF">MFU01_78670</name>
    <name evidence="3" type="ORF">SAMN05443572_103664</name>
</gene>
<protein>
    <submittedName>
        <fullName evidence="2">Uncharacterized protein</fullName>
    </submittedName>
</protein>
<reference evidence="2 5" key="2">
    <citation type="submission" date="2019-07" db="EMBL/GenBank/DDBJ databases">
        <title>Whole genome shotgun sequence of Myxococcus fulvus NBRC 100333.</title>
        <authorList>
            <person name="Hosoyama A."/>
            <person name="Uohara A."/>
            <person name="Ohji S."/>
            <person name="Ichikawa N."/>
        </authorList>
    </citation>
    <scope>NUCLEOTIDE SEQUENCE [LARGE SCALE GENOMIC DNA]</scope>
    <source>
        <strain evidence="2 5">NBRC 100333</strain>
    </source>
</reference>
<dbReference type="EMBL" id="FOIB01000003">
    <property type="protein sequence ID" value="SET88601.1"/>
    <property type="molecule type" value="Genomic_DNA"/>
</dbReference>
<feature type="transmembrane region" description="Helical" evidence="1">
    <location>
        <begin position="119"/>
        <end position="139"/>
    </location>
</feature>
<dbReference type="RefSeq" id="WP_143097104.1">
    <property type="nucleotide sequence ID" value="NZ_BJXR01000069.1"/>
</dbReference>
<evidence type="ECO:0000313" key="4">
    <source>
        <dbReference type="Proteomes" id="UP000183760"/>
    </source>
</evidence>
<feature type="transmembrane region" description="Helical" evidence="1">
    <location>
        <begin position="212"/>
        <end position="229"/>
    </location>
</feature>
<dbReference type="AlphaFoldDB" id="A0A511TF91"/>
<keyword evidence="4" id="KW-1185">Reference proteome</keyword>
<dbReference type="Proteomes" id="UP000183760">
    <property type="component" value="Unassembled WGS sequence"/>
</dbReference>
<evidence type="ECO:0000313" key="3">
    <source>
        <dbReference type="EMBL" id="SET88601.1"/>
    </source>
</evidence>
<evidence type="ECO:0000313" key="2">
    <source>
        <dbReference type="EMBL" id="GEN12830.1"/>
    </source>
</evidence>
<name>A0A511TF91_MYXFU</name>
<accession>A0A511TF91</accession>
<dbReference type="EMBL" id="BJXR01000069">
    <property type="protein sequence ID" value="GEN12830.1"/>
    <property type="molecule type" value="Genomic_DNA"/>
</dbReference>
<keyword evidence="1" id="KW-0472">Membrane</keyword>
<dbReference type="STRING" id="1334629.MFUL124B02_21945"/>
<keyword evidence="1" id="KW-1133">Transmembrane helix</keyword>